<sequence>MFDPKTYAIDSAKFVEAFKPFTPEAFKASLERFPSFDATLATQKKAADALMRDAQAAADAWAKLVSNQVAIAEEALNGTFKAAAAPKAAKARA</sequence>
<protein>
    <recommendedName>
        <fullName evidence="3">Phasin domain-containing protein</fullName>
    </recommendedName>
</protein>
<evidence type="ECO:0008006" key="3">
    <source>
        <dbReference type="Google" id="ProtNLM"/>
    </source>
</evidence>
<organism evidence="1 2">
    <name type="scientific">Amaricoccus solimangrovi</name>
    <dbReference type="NCBI Taxonomy" id="2589815"/>
    <lineage>
        <taxon>Bacteria</taxon>
        <taxon>Pseudomonadati</taxon>
        <taxon>Pseudomonadota</taxon>
        <taxon>Alphaproteobacteria</taxon>
        <taxon>Rhodobacterales</taxon>
        <taxon>Paracoccaceae</taxon>
        <taxon>Amaricoccus</taxon>
    </lineage>
</organism>
<proteinExistence type="predicted"/>
<name>A0A501WFM3_9RHOB</name>
<dbReference type="EMBL" id="VFRP01000038">
    <property type="protein sequence ID" value="TPE46884.1"/>
    <property type="molecule type" value="Genomic_DNA"/>
</dbReference>
<keyword evidence="2" id="KW-1185">Reference proteome</keyword>
<dbReference type="AlphaFoldDB" id="A0A501WFM3"/>
<dbReference type="RefSeq" id="WP_140456100.1">
    <property type="nucleotide sequence ID" value="NZ_VFRP01000038.1"/>
</dbReference>
<gene>
    <name evidence="1" type="ORF">FJM51_21065</name>
</gene>
<evidence type="ECO:0000313" key="2">
    <source>
        <dbReference type="Proteomes" id="UP000319255"/>
    </source>
</evidence>
<comment type="caution">
    <text evidence="1">The sequence shown here is derived from an EMBL/GenBank/DDBJ whole genome shotgun (WGS) entry which is preliminary data.</text>
</comment>
<dbReference type="Proteomes" id="UP000319255">
    <property type="component" value="Unassembled WGS sequence"/>
</dbReference>
<evidence type="ECO:0000313" key="1">
    <source>
        <dbReference type="EMBL" id="TPE46884.1"/>
    </source>
</evidence>
<reference evidence="1 2" key="1">
    <citation type="submission" date="2019-06" db="EMBL/GenBank/DDBJ databases">
        <title>A novel bacterium of genus Amaricoccus, isolated from marine sediment.</title>
        <authorList>
            <person name="Huang H."/>
            <person name="Mo K."/>
            <person name="Hu Y."/>
        </authorList>
    </citation>
    <scope>NUCLEOTIDE SEQUENCE [LARGE SCALE GENOMIC DNA]</scope>
    <source>
        <strain evidence="1 2">HB172011</strain>
    </source>
</reference>
<accession>A0A501WFM3</accession>